<evidence type="ECO:0000313" key="2">
    <source>
        <dbReference type="EMBL" id="GAH76144.1"/>
    </source>
</evidence>
<feature type="compositionally biased region" description="Basic and acidic residues" evidence="1">
    <location>
        <begin position="121"/>
        <end position="131"/>
    </location>
</feature>
<reference evidence="2" key="1">
    <citation type="journal article" date="2014" name="Front. Microbiol.">
        <title>High frequency of phylogenetically diverse reductive dehalogenase-homologous genes in deep subseafloor sedimentary metagenomes.</title>
        <authorList>
            <person name="Kawai M."/>
            <person name="Futagami T."/>
            <person name="Toyoda A."/>
            <person name="Takaki Y."/>
            <person name="Nishi S."/>
            <person name="Hori S."/>
            <person name="Arai W."/>
            <person name="Tsubouchi T."/>
            <person name="Morono Y."/>
            <person name="Uchiyama I."/>
            <person name="Ito T."/>
            <person name="Fujiyama A."/>
            <person name="Inagaki F."/>
            <person name="Takami H."/>
        </authorList>
    </citation>
    <scope>NUCLEOTIDE SEQUENCE</scope>
    <source>
        <strain evidence="2">Expedition CK06-06</strain>
    </source>
</reference>
<organism evidence="2">
    <name type="scientific">marine sediment metagenome</name>
    <dbReference type="NCBI Taxonomy" id="412755"/>
    <lineage>
        <taxon>unclassified sequences</taxon>
        <taxon>metagenomes</taxon>
        <taxon>ecological metagenomes</taxon>
    </lineage>
</organism>
<proteinExistence type="predicted"/>
<gene>
    <name evidence="2" type="ORF">S03H2_42464</name>
</gene>
<accession>X1JCR5</accession>
<feature type="non-terminal residue" evidence="2">
    <location>
        <position position="187"/>
    </location>
</feature>
<sequence length="187" mass="20512">MPLTTWFHPSWCGDFRLSRVDDNTCSLTVVDPTPGELTRLGKMLIMARRKKWVANPAIGIAPEGKTVLEIAAPVADVGIALAGRNSPRGEKRGLITTVRSMDGKFDIAFSAEDELLLTSDTKPDGEPKPEPEQPAAAVTTRRPTLCCPHPIPGPDHRASQVLRTFCTESQWQSWLDEGWLIARGNLT</sequence>
<comment type="caution">
    <text evidence="2">The sequence shown here is derived from an EMBL/GenBank/DDBJ whole genome shotgun (WGS) entry which is preliminary data.</text>
</comment>
<dbReference type="EMBL" id="BARU01026437">
    <property type="protein sequence ID" value="GAH76144.1"/>
    <property type="molecule type" value="Genomic_DNA"/>
</dbReference>
<name>X1JCR5_9ZZZZ</name>
<dbReference type="AlphaFoldDB" id="X1JCR5"/>
<protein>
    <submittedName>
        <fullName evidence="2">Uncharacterized protein</fullName>
    </submittedName>
</protein>
<evidence type="ECO:0000256" key="1">
    <source>
        <dbReference type="SAM" id="MobiDB-lite"/>
    </source>
</evidence>
<feature type="region of interest" description="Disordered" evidence="1">
    <location>
        <begin position="118"/>
        <end position="141"/>
    </location>
</feature>